<dbReference type="RefSeq" id="XP_055890641.1">
    <property type="nucleotide sequence ID" value="XM_056034666.1"/>
</dbReference>
<sequence>MDIDIFLKKFEIEMRELEYPEDKWTFLLSRSFTAEVPSKICMNQGNYSIVKEQLLRTFGKTEAFYRQQFVNCEIEPEDDPQTFLDKMSSHFDNWIETAEVEKTFDSLKTFLMLDKVMYECQEELKIFLLERKPKSIEDIVRLIRAYKVAHPEKKLSRGSDIEEIVAFNRTCETQNNSHRTRETQDRQYRSGTYERQNDSRNVRYQGNRQERKDWEKGRIEQGLSLSSDTGTLEIFQTFVGNKAAKTIRDTRSTIIGVNKNLVEDHEYTGESRKCVMFNGNIVQLPIAKVSIDTPYVKGTVEACVVDQGEIDLIIGNINGVKICSVREIENWKKYYGIKSTRGRNGDVEEDIRSHTSDDMGSREHEKKELTDKVESNAIRMGPNQSKVRQSVVQGKRYKPTYRRTNPYILCFNCGKRGHIRRQCQQLIRIKDSRYNSEEAYTRKERDISSLENSTARSLGSRITMGHHCKGGKWKGWHVNNVRII</sequence>
<keyword evidence="1" id="KW-0479">Metal-binding</keyword>
<dbReference type="AlphaFoldDB" id="A0A9W3ATT8"/>
<gene>
    <name evidence="5" type="primary">LOC129927202</name>
</gene>
<accession>A0A9W3ATT8</accession>
<name>A0A9W3ATT8_BIOGL</name>
<feature type="region of interest" description="Disordered" evidence="2">
    <location>
        <begin position="173"/>
        <end position="213"/>
    </location>
</feature>
<dbReference type="PROSITE" id="PS50158">
    <property type="entry name" value="ZF_CCHC"/>
    <property type="match status" value="1"/>
</dbReference>
<proteinExistence type="predicted"/>
<dbReference type="SUPFAM" id="SSF47353">
    <property type="entry name" value="Retrovirus capsid dimerization domain-like"/>
    <property type="match status" value="1"/>
</dbReference>
<evidence type="ECO:0000313" key="5">
    <source>
        <dbReference type="RefSeq" id="XP_055890641.1"/>
    </source>
</evidence>
<evidence type="ECO:0000256" key="2">
    <source>
        <dbReference type="SAM" id="MobiDB-lite"/>
    </source>
</evidence>
<keyword evidence="1" id="KW-0863">Zinc-finger</keyword>
<dbReference type="InterPro" id="IPR001878">
    <property type="entry name" value="Znf_CCHC"/>
</dbReference>
<evidence type="ECO:0000313" key="4">
    <source>
        <dbReference type="Proteomes" id="UP001165740"/>
    </source>
</evidence>
<dbReference type="PANTHER" id="PTHR46888:SF1">
    <property type="entry name" value="RIBONUCLEASE H"/>
    <property type="match status" value="1"/>
</dbReference>
<dbReference type="Gene3D" id="1.10.4020.10">
    <property type="entry name" value="DNA breaking-rejoining enzymes"/>
    <property type="match status" value="1"/>
</dbReference>
<protein>
    <submittedName>
        <fullName evidence="5">Uncharacterized protein LOC129927202</fullName>
    </submittedName>
</protein>
<feature type="region of interest" description="Disordered" evidence="2">
    <location>
        <begin position="342"/>
        <end position="370"/>
    </location>
</feature>
<dbReference type="InterPro" id="IPR036875">
    <property type="entry name" value="Znf_CCHC_sf"/>
</dbReference>
<dbReference type="Pfam" id="PF00098">
    <property type="entry name" value="zf-CCHC"/>
    <property type="match status" value="1"/>
</dbReference>
<organism evidence="4 5">
    <name type="scientific">Biomphalaria glabrata</name>
    <name type="common">Bloodfluke planorb</name>
    <name type="synonym">Freshwater snail</name>
    <dbReference type="NCBI Taxonomy" id="6526"/>
    <lineage>
        <taxon>Eukaryota</taxon>
        <taxon>Metazoa</taxon>
        <taxon>Spiralia</taxon>
        <taxon>Lophotrochozoa</taxon>
        <taxon>Mollusca</taxon>
        <taxon>Gastropoda</taxon>
        <taxon>Heterobranchia</taxon>
        <taxon>Euthyneura</taxon>
        <taxon>Panpulmonata</taxon>
        <taxon>Hygrophila</taxon>
        <taxon>Lymnaeoidea</taxon>
        <taxon>Planorbidae</taxon>
        <taxon>Biomphalaria</taxon>
    </lineage>
</organism>
<dbReference type="InterPro" id="IPR038269">
    <property type="entry name" value="SCAN_sf"/>
</dbReference>
<feature type="domain" description="CCHC-type" evidence="3">
    <location>
        <begin position="410"/>
        <end position="425"/>
    </location>
</feature>
<keyword evidence="4" id="KW-1185">Reference proteome</keyword>
<dbReference type="PANTHER" id="PTHR46888">
    <property type="entry name" value="ZINC KNUCKLE DOMAINCONTAINING PROTEIN-RELATED"/>
    <property type="match status" value="1"/>
</dbReference>
<reference evidence="5" key="1">
    <citation type="submission" date="2025-08" db="UniProtKB">
        <authorList>
            <consortium name="RefSeq"/>
        </authorList>
    </citation>
    <scope>IDENTIFICATION</scope>
</reference>
<feature type="compositionally biased region" description="Basic and acidic residues" evidence="2">
    <location>
        <begin position="179"/>
        <end position="188"/>
    </location>
</feature>
<dbReference type="GO" id="GO:0008270">
    <property type="term" value="F:zinc ion binding"/>
    <property type="evidence" value="ECO:0007669"/>
    <property type="project" value="UniProtKB-KW"/>
</dbReference>
<keyword evidence="1" id="KW-0862">Zinc</keyword>
<dbReference type="GeneID" id="129927202"/>
<evidence type="ECO:0000259" key="3">
    <source>
        <dbReference type="PROSITE" id="PS50158"/>
    </source>
</evidence>
<feature type="compositionally biased region" description="Basic and acidic residues" evidence="2">
    <location>
        <begin position="343"/>
        <end position="370"/>
    </location>
</feature>
<dbReference type="SUPFAM" id="SSF57756">
    <property type="entry name" value="Retrovirus zinc finger-like domains"/>
    <property type="match status" value="1"/>
</dbReference>
<dbReference type="OMA" id="WIETAEV"/>
<evidence type="ECO:0000256" key="1">
    <source>
        <dbReference type="PROSITE-ProRule" id="PRU00047"/>
    </source>
</evidence>
<dbReference type="Gene3D" id="4.10.60.10">
    <property type="entry name" value="Zinc finger, CCHC-type"/>
    <property type="match status" value="1"/>
</dbReference>
<dbReference type="SMART" id="SM00343">
    <property type="entry name" value="ZnF_C2HC"/>
    <property type="match status" value="1"/>
</dbReference>
<dbReference type="Proteomes" id="UP001165740">
    <property type="component" value="Chromosome 7"/>
</dbReference>
<dbReference type="GO" id="GO:0003676">
    <property type="term" value="F:nucleic acid binding"/>
    <property type="evidence" value="ECO:0007669"/>
    <property type="project" value="InterPro"/>
</dbReference>
<dbReference type="OrthoDB" id="6119297at2759"/>